<evidence type="ECO:0000256" key="6">
    <source>
        <dbReference type="ARBA" id="ARBA00022801"/>
    </source>
</evidence>
<dbReference type="PROSITE" id="PS51257">
    <property type="entry name" value="PROKAR_LIPOPROTEIN"/>
    <property type="match status" value="1"/>
</dbReference>
<dbReference type="FunFam" id="3.40.50.1820:FF:000005">
    <property type="entry name" value="Prolyl endopeptidase"/>
    <property type="match status" value="1"/>
</dbReference>
<feature type="domain" description="Peptidase S9 prolyl oligopeptidase catalytic" evidence="10">
    <location>
        <begin position="502"/>
        <end position="714"/>
    </location>
</feature>
<keyword evidence="6" id="KW-0378">Hydrolase</keyword>
<sequence>MKTNLLAVFTLSVLAISCKSNEKNKSYAAFEAPLAKKVAKELTIHDDARIDNYFWMRLSDEQKNAETPDSQTQDVLDYLNAENAYLDKAMAHTDSLQDKLYNEIVGRIKKDDQSVPVNDNGYSYYTRFEEGGDYALYCRKKLEKNTKEEIMLNGPEMAKGYSYYGIGGQSVSPNNNMLAFGIDTISRRQYTIYFKNLETGKLLDEKLRNTGGNATWANDNKTIFYTTKDPQTLRQNKILKHIIGTNQSEDEVVYEEKDDTFLCYVGKTKSEAYLIIGSFQTLSTEFRYLDANTPNDEWKIIQPREKDLEYSIDHYGDYFYIRTNKDAKNFKLVKTPVNKTEKGNWIDVIPHREDVYFQGMDIFKNYLVAEERKNGLSTIRVMTWDKSKDYYVPFNDPAYVVYTTSNLDFDTDVLRYGYTSLTTPNSTFEYNMETKEQVLLKQEEVLDDSFSIENYTSERLYATAQDGTKVPVSLVYKKGVEKNGKNPLLLYAYGSYGSNSEPSFSSSRLSLLDRGFIYAIAHIRGGQEMGRDWYENGKLLKKKNTFTDFIDVGQFLIDEKFTNNNHLYAYGGSAGGLLMGAILNMEPDLWNGVVAAVPFVDIVSTMLDESIPLTTFEFDEWGNPKNKEYYDYMLSYSPYDNIEAKNYPNILITTGYWDSQVQYWEPAKWVAKLRELKTDDNLLIMDCNMETGHGGASGRFERYKRLALTYAFIFDLEGITE</sequence>
<accession>A0A1K2IH05</accession>
<evidence type="ECO:0000256" key="2">
    <source>
        <dbReference type="ARBA" id="ARBA00005228"/>
    </source>
</evidence>
<proteinExistence type="inferred from homology"/>
<dbReference type="Gene3D" id="2.130.10.120">
    <property type="entry name" value="Prolyl oligopeptidase, N-terminal domain"/>
    <property type="match status" value="1"/>
</dbReference>
<dbReference type="InterPro" id="IPR023302">
    <property type="entry name" value="Pept_S9A_N"/>
</dbReference>
<evidence type="ECO:0000256" key="4">
    <source>
        <dbReference type="ARBA" id="ARBA00022729"/>
    </source>
</evidence>
<dbReference type="Pfam" id="PF00326">
    <property type="entry name" value="Peptidase_S9"/>
    <property type="match status" value="1"/>
</dbReference>
<evidence type="ECO:0000256" key="9">
    <source>
        <dbReference type="ARBA" id="ARBA00081187"/>
    </source>
</evidence>
<dbReference type="Pfam" id="PF02897">
    <property type="entry name" value="Peptidase_S9_N"/>
    <property type="match status" value="1"/>
</dbReference>
<evidence type="ECO:0000259" key="10">
    <source>
        <dbReference type="Pfam" id="PF00326"/>
    </source>
</evidence>
<dbReference type="InterPro" id="IPR002470">
    <property type="entry name" value="Peptidase_S9A"/>
</dbReference>
<dbReference type="InterPro" id="IPR029058">
    <property type="entry name" value="AB_hydrolase_fold"/>
</dbReference>
<reference evidence="12 13" key="1">
    <citation type="submission" date="2016-10" db="EMBL/GenBank/DDBJ databases">
        <authorList>
            <person name="de Groot N.N."/>
        </authorList>
    </citation>
    <scope>NUCLEOTIDE SEQUENCE [LARGE SCALE GENOMIC DNA]</scope>
    <source>
        <strain evidence="12 13">DSM 18180</strain>
    </source>
</reference>
<dbReference type="SUPFAM" id="SSF50993">
    <property type="entry name" value="Peptidase/esterase 'gauge' domain"/>
    <property type="match status" value="1"/>
</dbReference>
<dbReference type="AlphaFoldDB" id="A0A1K2IH05"/>
<evidence type="ECO:0000313" key="13">
    <source>
        <dbReference type="Proteomes" id="UP000182544"/>
    </source>
</evidence>
<comment type="similarity">
    <text evidence="2">Belongs to the peptidase S9A family.</text>
</comment>
<keyword evidence="13" id="KW-1185">Reference proteome</keyword>
<keyword evidence="3" id="KW-0645">Protease</keyword>
<evidence type="ECO:0000256" key="5">
    <source>
        <dbReference type="ARBA" id="ARBA00022764"/>
    </source>
</evidence>
<evidence type="ECO:0000256" key="3">
    <source>
        <dbReference type="ARBA" id="ARBA00022670"/>
    </source>
</evidence>
<comment type="subcellular location">
    <subcellularLocation>
        <location evidence="1">Periplasm</location>
    </subcellularLocation>
</comment>
<dbReference type="PANTHER" id="PTHR11757">
    <property type="entry name" value="PROTEASE FAMILY S9A OLIGOPEPTIDASE"/>
    <property type="match status" value="1"/>
</dbReference>
<keyword evidence="7" id="KW-0720">Serine protease</keyword>
<dbReference type="PRINTS" id="PR00862">
    <property type="entry name" value="PROLIGOPTASE"/>
</dbReference>
<dbReference type="PANTHER" id="PTHR11757:SF19">
    <property type="entry name" value="PROLYL ENDOPEPTIDASE-LIKE"/>
    <property type="match status" value="1"/>
</dbReference>
<comment type="function">
    <text evidence="8">Cleaves peptide bonds on the C-terminal side of prolyl residues within peptides that are up to approximately 30 amino acids long. Has an absolute requirement for an X-Pro bond in the trans configuration immediately preceding the Pro-Y scissible bond.</text>
</comment>
<dbReference type="InterPro" id="IPR001375">
    <property type="entry name" value="Peptidase_S9_cat"/>
</dbReference>
<evidence type="ECO:0000313" key="12">
    <source>
        <dbReference type="EMBL" id="SFZ91732.1"/>
    </source>
</evidence>
<dbReference type="InterPro" id="IPR051543">
    <property type="entry name" value="Serine_Peptidase_S9A"/>
</dbReference>
<dbReference type="GO" id="GO:0006508">
    <property type="term" value="P:proteolysis"/>
    <property type="evidence" value="ECO:0007669"/>
    <property type="project" value="UniProtKB-KW"/>
</dbReference>
<feature type="domain" description="Peptidase S9A N-terminal" evidence="11">
    <location>
        <begin position="39"/>
        <end position="442"/>
    </location>
</feature>
<dbReference type="GO" id="GO:0042597">
    <property type="term" value="C:periplasmic space"/>
    <property type="evidence" value="ECO:0007669"/>
    <property type="project" value="UniProtKB-SubCell"/>
</dbReference>
<keyword evidence="4" id="KW-0732">Signal</keyword>
<evidence type="ECO:0000259" key="11">
    <source>
        <dbReference type="Pfam" id="PF02897"/>
    </source>
</evidence>
<dbReference type="GO" id="GO:0004252">
    <property type="term" value="F:serine-type endopeptidase activity"/>
    <property type="evidence" value="ECO:0007669"/>
    <property type="project" value="InterPro"/>
</dbReference>
<evidence type="ECO:0000256" key="8">
    <source>
        <dbReference type="ARBA" id="ARBA00060121"/>
    </source>
</evidence>
<dbReference type="OrthoDB" id="9801421at2"/>
<evidence type="ECO:0000256" key="7">
    <source>
        <dbReference type="ARBA" id="ARBA00022825"/>
    </source>
</evidence>
<dbReference type="Gene3D" id="3.40.50.1820">
    <property type="entry name" value="alpha/beta hydrolase"/>
    <property type="match status" value="1"/>
</dbReference>
<organism evidence="12 13">
    <name type="scientific">Flaviramulus basaltis</name>
    <dbReference type="NCBI Taxonomy" id="369401"/>
    <lineage>
        <taxon>Bacteria</taxon>
        <taxon>Pseudomonadati</taxon>
        <taxon>Bacteroidota</taxon>
        <taxon>Flavobacteriia</taxon>
        <taxon>Flavobacteriales</taxon>
        <taxon>Flavobacteriaceae</taxon>
        <taxon>Flaviramulus</taxon>
    </lineage>
</organism>
<dbReference type="EMBL" id="FPKV01000002">
    <property type="protein sequence ID" value="SFZ91732.1"/>
    <property type="molecule type" value="Genomic_DNA"/>
</dbReference>
<dbReference type="Proteomes" id="UP000182544">
    <property type="component" value="Unassembled WGS sequence"/>
</dbReference>
<name>A0A1K2IH05_9FLAO</name>
<gene>
    <name evidence="12" type="ORF">SAMN05428642_102270</name>
</gene>
<dbReference type="RefSeq" id="WP_072401254.1">
    <property type="nucleotide sequence ID" value="NZ_FPKV01000002.1"/>
</dbReference>
<evidence type="ECO:0000256" key="1">
    <source>
        <dbReference type="ARBA" id="ARBA00004418"/>
    </source>
</evidence>
<protein>
    <recommendedName>
        <fullName evidence="9">Proline-specific endopeptidase</fullName>
    </recommendedName>
</protein>
<dbReference type="SUPFAM" id="SSF53474">
    <property type="entry name" value="alpha/beta-Hydrolases"/>
    <property type="match status" value="1"/>
</dbReference>
<keyword evidence="5" id="KW-0574">Periplasm</keyword>